<reference evidence="3" key="1">
    <citation type="submission" date="2018-08" db="EMBL/GenBank/DDBJ databases">
        <authorList>
            <person name="Chevrot R."/>
        </authorList>
    </citation>
    <scope>NUCLEOTIDE SEQUENCE [LARGE SCALE GENOMIC DNA]</scope>
</reference>
<accession>A0A383R913</accession>
<evidence type="ECO:0000256" key="1">
    <source>
        <dbReference type="SAM" id="Phobius"/>
    </source>
</evidence>
<dbReference type="EMBL" id="LS992241">
    <property type="protein sequence ID" value="SYX83131.1"/>
    <property type="molecule type" value="Genomic_DNA"/>
</dbReference>
<feature type="transmembrane region" description="Helical" evidence="1">
    <location>
        <begin position="25"/>
        <end position="45"/>
    </location>
</feature>
<proteinExistence type="predicted"/>
<evidence type="ECO:0000313" key="3">
    <source>
        <dbReference type="Proteomes" id="UP000304148"/>
    </source>
</evidence>
<sequence length="50" mass="6094">MDYLLMIIRFGWVFSFTMGKKREMVMFQLLMFMQTMRLLFTFLGVTNLSQ</sequence>
<organism evidence="2 3">
    <name type="scientific">Paenibacillus alvei</name>
    <name type="common">Bacillus alvei</name>
    <dbReference type="NCBI Taxonomy" id="44250"/>
    <lineage>
        <taxon>Bacteria</taxon>
        <taxon>Bacillati</taxon>
        <taxon>Bacillota</taxon>
        <taxon>Bacilli</taxon>
        <taxon>Bacillales</taxon>
        <taxon>Paenibacillaceae</taxon>
        <taxon>Paenibacillus</taxon>
    </lineage>
</organism>
<gene>
    <name evidence="2" type="ORF">PBLR_11553</name>
</gene>
<dbReference type="AlphaFoldDB" id="A0A383R913"/>
<keyword evidence="1" id="KW-0472">Membrane</keyword>
<protein>
    <submittedName>
        <fullName evidence="2">Uncharacterized protein</fullName>
    </submittedName>
</protein>
<keyword evidence="1" id="KW-1133">Transmembrane helix</keyword>
<evidence type="ECO:0000313" key="2">
    <source>
        <dbReference type="EMBL" id="SYX83131.1"/>
    </source>
</evidence>
<name>A0A383R913_PAEAL</name>
<dbReference type="Proteomes" id="UP000304148">
    <property type="component" value="Chromosome"/>
</dbReference>
<keyword evidence="1" id="KW-0812">Transmembrane</keyword>